<evidence type="ECO:0000313" key="2">
    <source>
        <dbReference type="Proteomes" id="UP001055712"/>
    </source>
</evidence>
<organism evidence="1 2">
    <name type="scientific">Chlorella vulgaris</name>
    <name type="common">Green alga</name>
    <dbReference type="NCBI Taxonomy" id="3077"/>
    <lineage>
        <taxon>Eukaryota</taxon>
        <taxon>Viridiplantae</taxon>
        <taxon>Chlorophyta</taxon>
        <taxon>core chlorophytes</taxon>
        <taxon>Trebouxiophyceae</taxon>
        <taxon>Chlorellales</taxon>
        <taxon>Chlorellaceae</taxon>
        <taxon>Chlorella clade</taxon>
        <taxon>Chlorella</taxon>
    </lineage>
</organism>
<dbReference type="EMBL" id="SIDB01000009">
    <property type="protein sequence ID" value="KAI3427935.1"/>
    <property type="molecule type" value="Genomic_DNA"/>
</dbReference>
<reference evidence="1" key="1">
    <citation type="journal article" date="2019" name="Plant J.">
        <title>Chlorella vulgaris genome assembly and annotation reveals the molecular basis for metabolic acclimation to high light conditions.</title>
        <authorList>
            <person name="Cecchin M."/>
            <person name="Marcolungo L."/>
            <person name="Rossato M."/>
            <person name="Girolomoni L."/>
            <person name="Cosentino E."/>
            <person name="Cuine S."/>
            <person name="Li-Beisson Y."/>
            <person name="Delledonne M."/>
            <person name="Ballottari M."/>
        </authorList>
    </citation>
    <scope>NUCLEOTIDE SEQUENCE</scope>
    <source>
        <strain evidence="1">211/11P</strain>
    </source>
</reference>
<gene>
    <name evidence="1" type="ORF">D9Q98_006325</name>
</gene>
<reference evidence="1" key="2">
    <citation type="submission" date="2020-11" db="EMBL/GenBank/DDBJ databases">
        <authorList>
            <person name="Cecchin M."/>
            <person name="Marcolungo L."/>
            <person name="Rossato M."/>
            <person name="Girolomoni L."/>
            <person name="Cosentino E."/>
            <person name="Cuine S."/>
            <person name="Li-Beisson Y."/>
            <person name="Delledonne M."/>
            <person name="Ballottari M."/>
        </authorList>
    </citation>
    <scope>NUCLEOTIDE SEQUENCE</scope>
    <source>
        <strain evidence="1">211/11P</strain>
        <tissue evidence="1">Whole cell</tissue>
    </source>
</reference>
<sequence>MRCSAGVLCMRYPGCRITGTVVRACLIQLNFASHHPQASFNWLVTLCARRPRRAASYEHGACQQDNAGLLILCICRLCTVVGATGAALAELCAGHEIHFTGAALEATWSAHNWWTQQAAWMVPARFLRCKPEGKADFMQHYHAE</sequence>
<accession>A0A9D4YV77</accession>
<protein>
    <submittedName>
        <fullName evidence="1">Uncharacterized protein</fullName>
    </submittedName>
</protein>
<dbReference type="Proteomes" id="UP001055712">
    <property type="component" value="Unassembled WGS sequence"/>
</dbReference>
<keyword evidence="2" id="KW-1185">Reference proteome</keyword>
<dbReference type="AlphaFoldDB" id="A0A9D4YV77"/>
<comment type="caution">
    <text evidence="1">The sequence shown here is derived from an EMBL/GenBank/DDBJ whole genome shotgun (WGS) entry which is preliminary data.</text>
</comment>
<evidence type="ECO:0000313" key="1">
    <source>
        <dbReference type="EMBL" id="KAI3427935.1"/>
    </source>
</evidence>
<name>A0A9D4YV77_CHLVU</name>
<proteinExistence type="predicted"/>